<name>A0A2U3QIL3_9BACT</name>
<protein>
    <recommendedName>
        <fullName evidence="1">PAS domain-containing protein</fullName>
    </recommendedName>
</protein>
<accession>A0A2U3QIL3</accession>
<gene>
    <name evidence="2" type="ORF">NBG4_490006</name>
</gene>
<dbReference type="InterPro" id="IPR000014">
    <property type="entry name" value="PAS"/>
</dbReference>
<sequence length="193" mass="22451">MAANITDIQRFLDLAGVIILVLDSDQQVRYINKQGCETLEVEREDILGKNWFDNFLPVKIRDDIKMVYRKLMAGEIELTEYFDNVVLTKAGHERVIGWHNTVLKNETGTIIGTLSWGEDVTNRRKTDKKREDRIKELENRVSELKSMRMNIPICSWNKEDVQEAIKQHYHQIAIDGKCSECLHMLKMASQVTK</sequence>
<dbReference type="NCBIfam" id="TIGR00229">
    <property type="entry name" value="sensory_box"/>
    <property type="match status" value="1"/>
</dbReference>
<feature type="domain" description="PAS" evidence="1">
    <location>
        <begin position="4"/>
        <end position="75"/>
    </location>
</feature>
<dbReference type="AlphaFoldDB" id="A0A2U3QIL3"/>
<dbReference type="OrthoDB" id="5503776at2"/>
<dbReference type="SMART" id="SM00091">
    <property type="entry name" value="PAS"/>
    <property type="match status" value="1"/>
</dbReference>
<dbReference type="Gene3D" id="3.30.450.20">
    <property type="entry name" value="PAS domain"/>
    <property type="match status" value="1"/>
</dbReference>
<evidence type="ECO:0000313" key="2">
    <source>
        <dbReference type="EMBL" id="SPQ01247.1"/>
    </source>
</evidence>
<dbReference type="PROSITE" id="PS50112">
    <property type="entry name" value="PAS"/>
    <property type="match status" value="1"/>
</dbReference>
<dbReference type="Pfam" id="PF08448">
    <property type="entry name" value="PAS_4"/>
    <property type="match status" value="1"/>
</dbReference>
<reference evidence="3" key="1">
    <citation type="submission" date="2018-03" db="EMBL/GenBank/DDBJ databases">
        <authorList>
            <person name="Zecchin S."/>
        </authorList>
    </citation>
    <scope>NUCLEOTIDE SEQUENCE [LARGE SCALE GENOMIC DNA]</scope>
</reference>
<dbReference type="InterPro" id="IPR035965">
    <property type="entry name" value="PAS-like_dom_sf"/>
</dbReference>
<evidence type="ECO:0000313" key="3">
    <source>
        <dbReference type="Proteomes" id="UP000245125"/>
    </source>
</evidence>
<dbReference type="CDD" id="cd00130">
    <property type="entry name" value="PAS"/>
    <property type="match status" value="1"/>
</dbReference>
<organism evidence="2 3">
    <name type="scientific">Candidatus Sulfobium mesophilum</name>
    <dbReference type="NCBI Taxonomy" id="2016548"/>
    <lineage>
        <taxon>Bacteria</taxon>
        <taxon>Pseudomonadati</taxon>
        <taxon>Nitrospirota</taxon>
        <taxon>Nitrospiria</taxon>
        <taxon>Nitrospirales</taxon>
        <taxon>Nitrospiraceae</taxon>
        <taxon>Candidatus Sulfobium</taxon>
    </lineage>
</organism>
<keyword evidence="3" id="KW-1185">Reference proteome</keyword>
<dbReference type="Proteomes" id="UP000245125">
    <property type="component" value="Unassembled WGS sequence"/>
</dbReference>
<proteinExistence type="predicted"/>
<dbReference type="InterPro" id="IPR013656">
    <property type="entry name" value="PAS_4"/>
</dbReference>
<dbReference type="EMBL" id="OUUY01000096">
    <property type="protein sequence ID" value="SPQ01247.1"/>
    <property type="molecule type" value="Genomic_DNA"/>
</dbReference>
<dbReference type="SUPFAM" id="SSF55785">
    <property type="entry name" value="PYP-like sensor domain (PAS domain)"/>
    <property type="match status" value="1"/>
</dbReference>
<evidence type="ECO:0000259" key="1">
    <source>
        <dbReference type="PROSITE" id="PS50112"/>
    </source>
</evidence>